<dbReference type="EMBL" id="CP031517">
    <property type="protein sequence ID" value="QOS39488.1"/>
    <property type="molecule type" value="Genomic_DNA"/>
</dbReference>
<reference evidence="2 3" key="1">
    <citation type="submission" date="2018-08" db="EMBL/GenBank/DDBJ databases">
        <title>The first complete genome of Treponema rectale (CHPAT), a commensal spirochete of the bovine rectum.</title>
        <authorList>
            <person name="Staton G.J."/>
            <person name="Clegg S.R."/>
            <person name="Carter S.D."/>
            <person name="Radford A.D."/>
            <person name="Darby A."/>
            <person name="Hall N."/>
            <person name="Birtles R.J."/>
            <person name="Evans N.J."/>
        </authorList>
    </citation>
    <scope>NUCLEOTIDE SEQUENCE [LARGE SCALE GENOMIC DNA]</scope>
    <source>
        <strain evidence="2 3">CHPA</strain>
    </source>
</reference>
<organism evidence="2 3">
    <name type="scientific">Treponema rectale</name>
    <dbReference type="NCBI Taxonomy" id="744512"/>
    <lineage>
        <taxon>Bacteria</taxon>
        <taxon>Pseudomonadati</taxon>
        <taxon>Spirochaetota</taxon>
        <taxon>Spirochaetia</taxon>
        <taxon>Spirochaetales</taxon>
        <taxon>Treponemataceae</taxon>
        <taxon>Treponema</taxon>
    </lineage>
</organism>
<protein>
    <submittedName>
        <fullName evidence="2">Uncharacterized protein</fullName>
    </submittedName>
</protein>
<evidence type="ECO:0000313" key="2">
    <source>
        <dbReference type="EMBL" id="QOS39488.1"/>
    </source>
</evidence>
<accession>A0A7M1XKU5</accession>
<keyword evidence="1" id="KW-0732">Signal</keyword>
<dbReference type="KEGG" id="trc:DYE49_03050"/>
<evidence type="ECO:0000256" key="1">
    <source>
        <dbReference type="SAM" id="SignalP"/>
    </source>
</evidence>
<dbReference type="Proteomes" id="UP000593591">
    <property type="component" value="Chromosome"/>
</dbReference>
<proteinExistence type="predicted"/>
<name>A0A7M1XKU5_9SPIR</name>
<dbReference type="AlphaFoldDB" id="A0A7M1XKU5"/>
<sequence>MKLKSRKVVLSMLMFSLSLSATMLSITRGINSPRGDSKQLDVNELVNLKISNKRVIKNADGSDSILFNYTVSPAEAEGYSFVTYLDWSSQESDEYEYQDWGSGEDPYSYVTTTLDEENKEIKLHCLKPFGRTLDYTLVCKEDPAVRASLSINYTRKLLNKGGVKFSTTKFSEGVPVLLDVTTPTYSIGSKGEKKEFTAEVKGIVFEKGNSSFSTWESLFPKIVLQNTNDTNNVFYDADLDGIPEKTSVSNARSKMMSRAFLYFSNVIRSNGVEKFSRSYLVNMLSYQAIVGNNSPSTPFSEMATHMIANYKKAFAQGGGLTASLYYDNVLVSRNVFEFDFKAANISNVSFGFEGVDF</sequence>
<evidence type="ECO:0000313" key="3">
    <source>
        <dbReference type="Proteomes" id="UP000593591"/>
    </source>
</evidence>
<feature type="signal peptide" evidence="1">
    <location>
        <begin position="1"/>
        <end position="20"/>
    </location>
</feature>
<gene>
    <name evidence="2" type="ORF">DYE49_03050</name>
</gene>
<feature type="chain" id="PRO_5032788478" evidence="1">
    <location>
        <begin position="21"/>
        <end position="357"/>
    </location>
</feature>